<dbReference type="SUPFAM" id="SSF52540">
    <property type="entry name" value="P-loop containing nucleoside triphosphate hydrolases"/>
    <property type="match status" value="1"/>
</dbReference>
<evidence type="ECO:0000313" key="11">
    <source>
        <dbReference type="Proteomes" id="UP000694620"/>
    </source>
</evidence>
<dbReference type="Gene3D" id="3.40.50.300">
    <property type="entry name" value="P-loop containing nucleotide triphosphate hydrolases"/>
    <property type="match status" value="2"/>
</dbReference>
<keyword evidence="3" id="KW-0347">Helicase</keyword>
<dbReference type="EC" id="5.6.2.4" evidence="7"/>
<evidence type="ECO:0000313" key="10">
    <source>
        <dbReference type="Ensembl" id="ENSECRP00000015425.1"/>
    </source>
</evidence>
<dbReference type="InterPro" id="IPR001810">
    <property type="entry name" value="F-box_dom"/>
</dbReference>
<dbReference type="InterPro" id="IPR014017">
    <property type="entry name" value="DNA_helicase_UvrD-like_C"/>
</dbReference>
<dbReference type="GO" id="GO:0003677">
    <property type="term" value="F:DNA binding"/>
    <property type="evidence" value="ECO:0007669"/>
    <property type="project" value="InterPro"/>
</dbReference>
<dbReference type="InterPro" id="IPR000212">
    <property type="entry name" value="DNA_helicase_UvrD/REP"/>
</dbReference>
<keyword evidence="2" id="KW-0378">Hydrolase</keyword>
<dbReference type="Pfam" id="PF00580">
    <property type="entry name" value="UvrD-helicase"/>
    <property type="match status" value="1"/>
</dbReference>
<dbReference type="CDD" id="cd22095">
    <property type="entry name" value="F-box_FBXO18"/>
    <property type="match status" value="1"/>
</dbReference>
<sequence>METAVRGKAKRIHLNSSDCEGLLQDNRTISSLTQPVYGCDFNLSHCNLLPKPRTRRQKRGLNDSFKQKNIKDYFSSPMEEDITLTGTSNTDYLLEELDDSFWDCSDNSRDNLDAKSASFSMHFLKCKEENPHISEAAGCSSWMKKPRFATDTQAIVNKELLKEEETEMIIDPLPNVYYGLVGESNCKMEGKAYNVQLPEKVLMMIFRYLPAEDLYQNISLVCKSWNAIIHDPLFVPWKKLFFQYCKGKTEAVQEIEQILLDNKITKEEELCVLNFVRYVSTMKQNFRVQPEAVYECLKGHTLFVQAEISLQNIMPELNKDEKEQYVWVVLVVIVLLSDGVRDIQRLVAVLNQPSSTLSLAGISEVLYHIAVLLFAMRKIGVNISNRFHYNLYYVLHLMENTPFSFDVLQQPTEGSNQVKGRDRNGVMPVSEISFTHEQKKILNHDISDGHIVKIMAFAGTGKTFTLIKYAQQRPHLHFLYVAFNKSVAEQAARTFPPNVDCRTIHSMAYQAVGKKYQRLKKLNVFGLKAFSLNWVLPKGRGGFVKAKCVAQTLQNFFASKDDIINTEHVPVRCKNTQGMVEMVLHSEKLKIVEDANGIWEKMKQLQEMRESAFHMPHDGYLKLWQLSRPCLHKYDVIFIDEAQDCTPAIIDIVLSQPCGKILVGDPHQQIYTFRGAINALSEVPHTHIFYLTQSFRFGPEIAYIGATILDVCKNVKKTLVGGFQEGSVQGSTKGKTAILCRCNSTVFDEAVKVTEGTEQVKIHIIGGLKNFGLEKIKDIWALLQSVHCKEDCILGTVHKAKGLEFDTVKVTNDFSRVPCARHNLARIPRFSVEMTPDDEWNLLYVAVTRARKCLLMTKSIENLITLAGEYFLRSDLTSSLLKDGTLPTCAVTECPNILSEKATLTMKKVPMKYSDRTDEGGPFCSTCVEQRLGPLTFLTCSPQLVKSMSYTLEHIELSPRIEQMLCHF</sequence>
<evidence type="ECO:0000256" key="3">
    <source>
        <dbReference type="ARBA" id="ARBA00022806"/>
    </source>
</evidence>
<dbReference type="GeneTree" id="ENSGT00390000011669"/>
<dbReference type="GO" id="GO:0016787">
    <property type="term" value="F:hydrolase activity"/>
    <property type="evidence" value="ECO:0007669"/>
    <property type="project" value="UniProtKB-KW"/>
</dbReference>
<keyword evidence="1" id="KW-0547">Nucleotide-binding</keyword>
<dbReference type="InterPro" id="IPR014016">
    <property type="entry name" value="UvrD-like_ATP-bd"/>
</dbReference>
<dbReference type="PROSITE" id="PS50181">
    <property type="entry name" value="FBOX"/>
    <property type="match status" value="1"/>
</dbReference>
<dbReference type="GO" id="GO:0005634">
    <property type="term" value="C:nucleus"/>
    <property type="evidence" value="ECO:0007669"/>
    <property type="project" value="TreeGrafter"/>
</dbReference>
<comment type="catalytic activity">
    <reaction evidence="6">
        <text>Couples ATP hydrolysis with the unwinding of duplex DNA by translocating in the 3'-5' direction.</text>
        <dbReference type="EC" id="5.6.2.4"/>
    </reaction>
</comment>
<evidence type="ECO:0000256" key="5">
    <source>
        <dbReference type="ARBA" id="ARBA00023235"/>
    </source>
</evidence>
<dbReference type="InterPro" id="IPR036047">
    <property type="entry name" value="F-box-like_dom_sf"/>
</dbReference>
<dbReference type="PANTHER" id="PTHR11070">
    <property type="entry name" value="UVRD / RECB / PCRA DNA HELICASE FAMILY MEMBER"/>
    <property type="match status" value="1"/>
</dbReference>
<dbReference type="Pfam" id="PF13361">
    <property type="entry name" value="UvrD_C"/>
    <property type="match status" value="1"/>
</dbReference>
<reference evidence="10" key="1">
    <citation type="submission" date="2021-06" db="EMBL/GenBank/DDBJ databases">
        <authorList>
            <consortium name="Wellcome Sanger Institute Data Sharing"/>
        </authorList>
    </citation>
    <scope>NUCLEOTIDE SEQUENCE [LARGE SCALE GENOMIC DNA]</scope>
</reference>
<dbReference type="GO" id="GO:0043138">
    <property type="term" value="F:3'-5' DNA helicase activity"/>
    <property type="evidence" value="ECO:0007669"/>
    <property type="project" value="UniProtKB-EC"/>
</dbReference>
<name>A0A8C4X9H0_ERPCA</name>
<proteinExistence type="predicted"/>
<evidence type="ECO:0000256" key="4">
    <source>
        <dbReference type="ARBA" id="ARBA00022840"/>
    </source>
</evidence>
<keyword evidence="4" id="KW-0067">ATP-binding</keyword>
<dbReference type="SUPFAM" id="SSF81383">
    <property type="entry name" value="F-box domain"/>
    <property type="match status" value="1"/>
</dbReference>
<dbReference type="GO" id="GO:0000724">
    <property type="term" value="P:double-strand break repair via homologous recombination"/>
    <property type="evidence" value="ECO:0007669"/>
    <property type="project" value="TreeGrafter"/>
</dbReference>
<dbReference type="AlphaFoldDB" id="A0A8C4X9H0"/>
<evidence type="ECO:0000256" key="8">
    <source>
        <dbReference type="ARBA" id="ARBA00048988"/>
    </source>
</evidence>
<organism evidence="10 11">
    <name type="scientific">Erpetoichthys calabaricus</name>
    <name type="common">Rope fish</name>
    <name type="synonym">Calamoichthys calabaricus</name>
    <dbReference type="NCBI Taxonomy" id="27687"/>
    <lineage>
        <taxon>Eukaryota</taxon>
        <taxon>Metazoa</taxon>
        <taxon>Chordata</taxon>
        <taxon>Craniata</taxon>
        <taxon>Vertebrata</taxon>
        <taxon>Euteleostomi</taxon>
        <taxon>Actinopterygii</taxon>
        <taxon>Polypteriformes</taxon>
        <taxon>Polypteridae</taxon>
        <taxon>Erpetoichthys</taxon>
    </lineage>
</organism>
<dbReference type="GO" id="GO:0005524">
    <property type="term" value="F:ATP binding"/>
    <property type="evidence" value="ECO:0007669"/>
    <property type="project" value="UniProtKB-KW"/>
</dbReference>
<evidence type="ECO:0000256" key="7">
    <source>
        <dbReference type="ARBA" id="ARBA00034808"/>
    </source>
</evidence>
<dbReference type="PANTHER" id="PTHR11070:SF30">
    <property type="entry name" value="F-BOX DNA HELICASE 1"/>
    <property type="match status" value="1"/>
</dbReference>
<reference evidence="10" key="2">
    <citation type="submission" date="2025-08" db="UniProtKB">
        <authorList>
            <consortium name="Ensembl"/>
        </authorList>
    </citation>
    <scope>IDENTIFICATION</scope>
</reference>
<dbReference type="Pfam" id="PF12937">
    <property type="entry name" value="F-box-like"/>
    <property type="match status" value="1"/>
</dbReference>
<dbReference type="SMART" id="SM00256">
    <property type="entry name" value="FBOX"/>
    <property type="match status" value="1"/>
</dbReference>
<feature type="domain" description="F-box" evidence="9">
    <location>
        <begin position="191"/>
        <end position="240"/>
    </location>
</feature>
<comment type="catalytic activity">
    <reaction evidence="8">
        <text>ATP + H2O = ADP + phosphate + H(+)</text>
        <dbReference type="Rhea" id="RHEA:13065"/>
        <dbReference type="ChEBI" id="CHEBI:15377"/>
        <dbReference type="ChEBI" id="CHEBI:15378"/>
        <dbReference type="ChEBI" id="CHEBI:30616"/>
        <dbReference type="ChEBI" id="CHEBI:43474"/>
        <dbReference type="ChEBI" id="CHEBI:456216"/>
        <dbReference type="EC" id="5.6.2.4"/>
    </reaction>
</comment>
<keyword evidence="5" id="KW-0413">Isomerase</keyword>
<keyword evidence="11" id="KW-1185">Reference proteome</keyword>
<evidence type="ECO:0000256" key="6">
    <source>
        <dbReference type="ARBA" id="ARBA00034617"/>
    </source>
</evidence>
<evidence type="ECO:0000256" key="1">
    <source>
        <dbReference type="ARBA" id="ARBA00022741"/>
    </source>
</evidence>
<reference evidence="10" key="3">
    <citation type="submission" date="2025-09" db="UniProtKB">
        <authorList>
            <consortium name="Ensembl"/>
        </authorList>
    </citation>
    <scope>IDENTIFICATION</scope>
</reference>
<dbReference type="Gene3D" id="1.20.1280.50">
    <property type="match status" value="1"/>
</dbReference>
<protein>
    <recommendedName>
        <fullName evidence="7">DNA 3'-5' helicase</fullName>
        <ecNumber evidence="7">5.6.2.4</ecNumber>
    </recommendedName>
</protein>
<dbReference type="InterPro" id="IPR027417">
    <property type="entry name" value="P-loop_NTPase"/>
</dbReference>
<dbReference type="GO" id="GO:0031297">
    <property type="term" value="P:replication fork processing"/>
    <property type="evidence" value="ECO:0007669"/>
    <property type="project" value="TreeGrafter"/>
</dbReference>
<gene>
    <name evidence="10" type="primary">FBH1</name>
</gene>
<evidence type="ECO:0000256" key="2">
    <source>
        <dbReference type="ARBA" id="ARBA00022801"/>
    </source>
</evidence>
<evidence type="ECO:0000259" key="9">
    <source>
        <dbReference type="PROSITE" id="PS50181"/>
    </source>
</evidence>
<dbReference type="Proteomes" id="UP000694620">
    <property type="component" value="Chromosome 1"/>
</dbReference>
<dbReference type="Ensembl" id="ENSECRT00000015699.1">
    <property type="protein sequence ID" value="ENSECRP00000015425.1"/>
    <property type="gene ID" value="ENSECRG00000010286.1"/>
</dbReference>
<accession>A0A8C4X9H0</accession>